<reference evidence="3 4" key="1">
    <citation type="submission" date="2024-10" db="EMBL/GenBank/DDBJ databases">
        <title>Updated reference genomes for cyclostephanoid diatoms.</title>
        <authorList>
            <person name="Roberts W.R."/>
            <person name="Alverson A.J."/>
        </authorList>
    </citation>
    <scope>NUCLEOTIDE SEQUENCE [LARGE SCALE GENOMIC DNA]</scope>
    <source>
        <strain evidence="3 4">AJA276-08</strain>
    </source>
</reference>
<dbReference type="Gene3D" id="3.10.580.10">
    <property type="entry name" value="CBS-domain"/>
    <property type="match status" value="1"/>
</dbReference>
<dbReference type="InterPro" id="IPR000644">
    <property type="entry name" value="CBS_dom"/>
</dbReference>
<accession>A0ABD3MJM9</accession>
<dbReference type="AlphaFoldDB" id="A0ABD3MJM9"/>
<dbReference type="SUPFAM" id="SSF54631">
    <property type="entry name" value="CBS-domain pair"/>
    <property type="match status" value="1"/>
</dbReference>
<proteinExistence type="predicted"/>
<dbReference type="PANTHER" id="PTHR12064:SF94">
    <property type="entry name" value="UNEXTENDED PROTEIN"/>
    <property type="match status" value="1"/>
</dbReference>
<dbReference type="EMBL" id="JALLAZ020001794">
    <property type="protein sequence ID" value="KAL3763742.1"/>
    <property type="molecule type" value="Genomic_DNA"/>
</dbReference>
<dbReference type="Pfam" id="PF00571">
    <property type="entry name" value="CBS"/>
    <property type="match status" value="1"/>
</dbReference>
<organism evidence="3 4">
    <name type="scientific">Stephanodiscus triporus</name>
    <dbReference type="NCBI Taxonomy" id="2934178"/>
    <lineage>
        <taxon>Eukaryota</taxon>
        <taxon>Sar</taxon>
        <taxon>Stramenopiles</taxon>
        <taxon>Ochrophyta</taxon>
        <taxon>Bacillariophyta</taxon>
        <taxon>Coscinodiscophyceae</taxon>
        <taxon>Thalassiosirophycidae</taxon>
        <taxon>Stephanodiscales</taxon>
        <taxon>Stephanodiscaceae</taxon>
        <taxon>Stephanodiscus</taxon>
    </lineage>
</organism>
<protein>
    <recommendedName>
        <fullName evidence="2">CBS domain-containing protein</fullName>
    </recommendedName>
</protein>
<name>A0ABD3MJM9_9STRA</name>
<evidence type="ECO:0000259" key="2">
    <source>
        <dbReference type="PROSITE" id="PS51371"/>
    </source>
</evidence>
<evidence type="ECO:0000313" key="4">
    <source>
        <dbReference type="Proteomes" id="UP001530315"/>
    </source>
</evidence>
<evidence type="ECO:0000313" key="3">
    <source>
        <dbReference type="EMBL" id="KAL3763742.1"/>
    </source>
</evidence>
<gene>
    <name evidence="3" type="ORF">ACHAW5_006186</name>
</gene>
<dbReference type="PANTHER" id="PTHR12064">
    <property type="entry name" value="METAL TRANSPORTER CNNM"/>
    <property type="match status" value="1"/>
</dbReference>
<comment type="caution">
    <text evidence="3">The sequence shown here is derived from an EMBL/GenBank/DDBJ whole genome shotgun (WGS) entry which is preliminary data.</text>
</comment>
<dbReference type="Proteomes" id="UP001530315">
    <property type="component" value="Unassembled WGS sequence"/>
</dbReference>
<dbReference type="InterPro" id="IPR045095">
    <property type="entry name" value="ACDP"/>
</dbReference>
<sequence>MTPLAETFMLSAGERLGFDVVAKIFRMGYSRIPIYEVSKSNIIGLLFRQGSHFLDPEDEIPVKNFVQIFGRGLHVVWADDHLGDVLKLLKRGSHMALVRDVNSGDGNEDPFYEIKGILTLEDIIEVILGDDIIDETDDPADFNDPESVVATSNSALYIDGFLEKSINDMNGRRGSSLAFDWESRLRLLDERPVDEHLRTDEVRAVAAHLKTNYSKAVELISNKQLQSLLSSVPITEVQPASSCTTIR</sequence>
<dbReference type="PROSITE" id="PS51371">
    <property type="entry name" value="CBS"/>
    <property type="match status" value="1"/>
</dbReference>
<evidence type="ECO:0000256" key="1">
    <source>
        <dbReference type="PROSITE-ProRule" id="PRU00703"/>
    </source>
</evidence>
<feature type="domain" description="CBS" evidence="2">
    <location>
        <begin position="69"/>
        <end position="135"/>
    </location>
</feature>
<keyword evidence="4" id="KW-1185">Reference proteome</keyword>
<dbReference type="InterPro" id="IPR046342">
    <property type="entry name" value="CBS_dom_sf"/>
</dbReference>
<keyword evidence="1" id="KW-0129">CBS domain</keyword>